<keyword evidence="6" id="KW-0472">Membrane</keyword>
<evidence type="ECO:0000256" key="7">
    <source>
        <dbReference type="SAM" id="SignalP"/>
    </source>
</evidence>
<sequence length="579" mass="61353">MFKSKSIRMQVMLPSLALILAGSVALSLYSGWSQAQSTQEMFDHKVSLTTSMTTSGASTAMWQFDKGLARDTFDPAGADPDFRAAIVLDGTGKPFYTSGEASAVTAGTMAGAAGKVKDDGSNLRFSVVPLMHTEEGKEMNIGTMVLVFDTQSILRNTWQSLTGLGAIAGLTLLASALALFFLMRSITQPLVSLSGVMNRLSSGALDTPVPNQDREDEIGEMSRAVQYFKDSVAQAASLQKDADANRDLLEAERRAKQDADRVRVEAMMQANGALAAGLKALSLGDLTVQINDRFAAEYEELRDNFNAAVRQLRQTLTVVVDAAMNIDGGTRDIAENTNDLSRRTEQQAASLEETAAALDQITTNVTASLRLTEEARRVATQANDSAVKSGQVVAEAVEAMSRIESSASQISNIIGVIDDIAFQTNLLALNAGVEAARAGDAGKGFAVVAQEVRELAQRSANAAREIKALIQNSTNEVEAGVELVSNTGTALTGIGQLIVAINQHITSIATAAREQSTGLSEINTAVNHMDQSTQKNAAMVEETSAASAALAAEAARLRDLMVQFTLDGQATSYRTARAA</sequence>
<dbReference type="FunFam" id="1.10.287.950:FF:000001">
    <property type="entry name" value="Methyl-accepting chemotaxis sensory transducer"/>
    <property type="match status" value="1"/>
</dbReference>
<feature type="domain" description="HAMP" evidence="9">
    <location>
        <begin position="273"/>
        <end position="317"/>
    </location>
</feature>
<dbReference type="GO" id="GO:0016020">
    <property type="term" value="C:membrane"/>
    <property type="evidence" value="ECO:0007669"/>
    <property type="project" value="UniProtKB-SubCell"/>
</dbReference>
<evidence type="ECO:0000259" key="8">
    <source>
        <dbReference type="PROSITE" id="PS50111"/>
    </source>
</evidence>
<dbReference type="PANTHER" id="PTHR43531:SF11">
    <property type="entry name" value="METHYL-ACCEPTING CHEMOTAXIS PROTEIN 3"/>
    <property type="match status" value="1"/>
</dbReference>
<comment type="similarity">
    <text evidence="3">Belongs to the methyl-accepting chemotaxis (MCP) protein family.</text>
</comment>
<dbReference type="InterPro" id="IPR004089">
    <property type="entry name" value="MCPsignal_dom"/>
</dbReference>
<dbReference type="Gene3D" id="1.10.287.950">
    <property type="entry name" value="Methyl-accepting chemotaxis protein"/>
    <property type="match status" value="1"/>
</dbReference>
<name>A0A549TAZ3_9HYPH</name>
<dbReference type="Pfam" id="PF00672">
    <property type="entry name" value="HAMP"/>
    <property type="match status" value="1"/>
</dbReference>
<dbReference type="GO" id="GO:0006935">
    <property type="term" value="P:chemotaxis"/>
    <property type="evidence" value="ECO:0007669"/>
    <property type="project" value="UniProtKB-KW"/>
</dbReference>
<feature type="chain" id="PRO_5021931230" evidence="7">
    <location>
        <begin position="36"/>
        <end position="579"/>
    </location>
</feature>
<comment type="caution">
    <text evidence="10">The sequence shown here is derived from an EMBL/GenBank/DDBJ whole genome shotgun (WGS) entry which is preliminary data.</text>
</comment>
<dbReference type="PROSITE" id="PS50111">
    <property type="entry name" value="CHEMOTAXIS_TRANSDUC_2"/>
    <property type="match status" value="1"/>
</dbReference>
<feature type="domain" description="HAMP" evidence="9">
    <location>
        <begin position="184"/>
        <end position="237"/>
    </location>
</feature>
<dbReference type="EMBL" id="VJMG01000025">
    <property type="protein sequence ID" value="TRL39021.1"/>
    <property type="molecule type" value="Genomic_DNA"/>
</dbReference>
<evidence type="ECO:0000256" key="3">
    <source>
        <dbReference type="ARBA" id="ARBA00029447"/>
    </source>
</evidence>
<keyword evidence="11" id="KW-1185">Reference proteome</keyword>
<gene>
    <name evidence="10" type="ORF">FNA46_10765</name>
</gene>
<dbReference type="InterPro" id="IPR003660">
    <property type="entry name" value="HAMP_dom"/>
</dbReference>
<keyword evidence="5" id="KW-0175">Coiled coil</keyword>
<evidence type="ECO:0000256" key="2">
    <source>
        <dbReference type="ARBA" id="ARBA00022500"/>
    </source>
</evidence>
<evidence type="ECO:0000259" key="9">
    <source>
        <dbReference type="PROSITE" id="PS50885"/>
    </source>
</evidence>
<feature type="transmembrane region" description="Helical" evidence="6">
    <location>
        <begin position="161"/>
        <end position="182"/>
    </location>
</feature>
<accession>A0A549TAZ3</accession>
<feature type="domain" description="Methyl-accepting transducer" evidence="8">
    <location>
        <begin position="322"/>
        <end position="551"/>
    </location>
</feature>
<organism evidence="10 11">
    <name type="scientific">Rhizobium straminoryzae</name>
    <dbReference type="NCBI Taxonomy" id="1387186"/>
    <lineage>
        <taxon>Bacteria</taxon>
        <taxon>Pseudomonadati</taxon>
        <taxon>Pseudomonadota</taxon>
        <taxon>Alphaproteobacteria</taxon>
        <taxon>Hyphomicrobiales</taxon>
        <taxon>Rhizobiaceae</taxon>
        <taxon>Rhizobium/Agrobacterium group</taxon>
        <taxon>Rhizobium</taxon>
    </lineage>
</organism>
<dbReference type="PROSITE" id="PS50885">
    <property type="entry name" value="HAMP"/>
    <property type="match status" value="2"/>
</dbReference>
<keyword evidence="2" id="KW-0145">Chemotaxis</keyword>
<dbReference type="SUPFAM" id="SSF158472">
    <property type="entry name" value="HAMP domain-like"/>
    <property type="match status" value="1"/>
</dbReference>
<evidence type="ECO:0000313" key="11">
    <source>
        <dbReference type="Proteomes" id="UP000316801"/>
    </source>
</evidence>
<dbReference type="PANTHER" id="PTHR43531">
    <property type="entry name" value="PROTEIN ICFG"/>
    <property type="match status" value="1"/>
</dbReference>
<feature type="coiled-coil region" evidence="5">
    <location>
        <begin position="291"/>
        <end position="361"/>
    </location>
</feature>
<dbReference type="Pfam" id="PF00015">
    <property type="entry name" value="MCPsignal"/>
    <property type="match status" value="1"/>
</dbReference>
<dbReference type="GO" id="GO:0007165">
    <property type="term" value="P:signal transduction"/>
    <property type="evidence" value="ECO:0007669"/>
    <property type="project" value="UniProtKB-KW"/>
</dbReference>
<dbReference type="SUPFAM" id="SSF58104">
    <property type="entry name" value="Methyl-accepting chemotaxis protein (MCP) signaling domain"/>
    <property type="match status" value="1"/>
</dbReference>
<keyword evidence="4" id="KW-0807">Transducer</keyword>
<evidence type="ECO:0000256" key="4">
    <source>
        <dbReference type="PROSITE-ProRule" id="PRU00284"/>
    </source>
</evidence>
<reference evidence="10 11" key="1">
    <citation type="submission" date="2019-07" db="EMBL/GenBank/DDBJ databases">
        <title>Ln-dependent methylotrophs.</title>
        <authorList>
            <person name="Tani A."/>
        </authorList>
    </citation>
    <scope>NUCLEOTIDE SEQUENCE [LARGE SCALE GENOMIC DNA]</scope>
    <source>
        <strain evidence="10 11">SM12</strain>
    </source>
</reference>
<dbReference type="AlphaFoldDB" id="A0A549TAZ3"/>
<keyword evidence="6" id="KW-1133">Transmembrane helix</keyword>
<dbReference type="CDD" id="cd11386">
    <property type="entry name" value="MCP_signal"/>
    <property type="match status" value="1"/>
</dbReference>
<comment type="subcellular location">
    <subcellularLocation>
        <location evidence="1">Membrane</location>
    </subcellularLocation>
</comment>
<dbReference type="Gene3D" id="1.10.8.500">
    <property type="entry name" value="HAMP domain in histidine kinase"/>
    <property type="match status" value="1"/>
</dbReference>
<dbReference type="InterPro" id="IPR051310">
    <property type="entry name" value="MCP_chemotaxis"/>
</dbReference>
<dbReference type="Proteomes" id="UP000316801">
    <property type="component" value="Unassembled WGS sequence"/>
</dbReference>
<keyword evidence="6" id="KW-0812">Transmembrane</keyword>
<dbReference type="SMART" id="SM00283">
    <property type="entry name" value="MA"/>
    <property type="match status" value="1"/>
</dbReference>
<feature type="signal peptide" evidence="7">
    <location>
        <begin position="1"/>
        <end position="35"/>
    </location>
</feature>
<evidence type="ECO:0000256" key="1">
    <source>
        <dbReference type="ARBA" id="ARBA00004370"/>
    </source>
</evidence>
<evidence type="ECO:0000313" key="10">
    <source>
        <dbReference type="EMBL" id="TRL39021.1"/>
    </source>
</evidence>
<dbReference type="RefSeq" id="WP_143125203.1">
    <property type="nucleotide sequence ID" value="NZ_VJMG01000025.1"/>
</dbReference>
<proteinExistence type="inferred from homology"/>
<evidence type="ECO:0000256" key="5">
    <source>
        <dbReference type="SAM" id="Coils"/>
    </source>
</evidence>
<protein>
    <submittedName>
        <fullName evidence="10">Methyl-accepting chemotaxis protein</fullName>
    </submittedName>
</protein>
<dbReference type="SMART" id="SM00304">
    <property type="entry name" value="HAMP"/>
    <property type="match status" value="2"/>
</dbReference>
<dbReference type="CDD" id="cd06225">
    <property type="entry name" value="HAMP"/>
    <property type="match status" value="1"/>
</dbReference>
<evidence type="ECO:0000256" key="6">
    <source>
        <dbReference type="SAM" id="Phobius"/>
    </source>
</evidence>
<keyword evidence="7" id="KW-0732">Signal</keyword>